<gene>
    <name evidence="1" type="ORF">MAE02_64720</name>
</gene>
<comment type="caution">
    <text evidence="1">The sequence shown here is derived from an EMBL/GenBank/DDBJ whole genome shotgun (WGS) entry which is preliminary data.</text>
</comment>
<keyword evidence="2" id="KW-1185">Reference proteome</keyword>
<dbReference type="Proteomes" id="UP000321085">
    <property type="component" value="Unassembled WGS sequence"/>
</dbReference>
<sequence>MLTENWEHDEYDSSGHLVAHYSSFQQVSATSKGQCGWRKFDKDNQRVREQDALS</sequence>
<evidence type="ECO:0000313" key="1">
    <source>
        <dbReference type="EMBL" id="GEO18776.1"/>
    </source>
</evidence>
<dbReference type="AlphaFoldDB" id="A0A512C3I8"/>
<evidence type="ECO:0000313" key="2">
    <source>
        <dbReference type="Proteomes" id="UP000321085"/>
    </source>
</evidence>
<protein>
    <submittedName>
        <fullName evidence="1">Uncharacterized protein</fullName>
    </submittedName>
</protein>
<proteinExistence type="predicted"/>
<reference evidence="1 2" key="1">
    <citation type="submission" date="2019-07" db="EMBL/GenBank/DDBJ databases">
        <title>Whole genome shotgun sequence of Microvirga aerophila NBRC 106136.</title>
        <authorList>
            <person name="Hosoyama A."/>
            <person name="Uohara A."/>
            <person name="Ohji S."/>
            <person name="Ichikawa N."/>
        </authorList>
    </citation>
    <scope>NUCLEOTIDE SEQUENCE [LARGE SCALE GENOMIC DNA]</scope>
    <source>
        <strain evidence="1 2">NBRC 106136</strain>
    </source>
</reference>
<name>A0A512C3I8_9HYPH</name>
<accession>A0A512C3I8</accession>
<organism evidence="1 2">
    <name type="scientific">Microvirga aerophila</name>
    <dbReference type="NCBI Taxonomy" id="670291"/>
    <lineage>
        <taxon>Bacteria</taxon>
        <taxon>Pseudomonadati</taxon>
        <taxon>Pseudomonadota</taxon>
        <taxon>Alphaproteobacteria</taxon>
        <taxon>Hyphomicrobiales</taxon>
        <taxon>Methylobacteriaceae</taxon>
        <taxon>Microvirga</taxon>
    </lineage>
</organism>
<dbReference type="EMBL" id="BJYU01000242">
    <property type="protein sequence ID" value="GEO18776.1"/>
    <property type="molecule type" value="Genomic_DNA"/>
</dbReference>